<feature type="domain" description="HTH cro/C1-type" evidence="4">
    <location>
        <begin position="29"/>
        <end position="83"/>
    </location>
</feature>
<dbReference type="STRING" id="667129.HMPREF0758_4278"/>
<sequence>MRHQQTMSNIMHNGKPDALRVLQYLSSNVRGYRQQAGLSQMALAGLSGVSRRMLAGIEAGDRNVSLAVLDKLAAALEVSFTDLIQAPDARGNHLIGELAWQGNQPQSQAILAASVPSRQRVELWQWTLMPGEHYDSLPDAQGWHEIIYVVSGSMTLILTQQTLTLSAGQTHVFNSDQHYAYANRGSEPLRFIRNVTF</sequence>
<dbReference type="SUPFAM" id="SSF51182">
    <property type="entry name" value="RmlC-like cupins"/>
    <property type="match status" value="1"/>
</dbReference>
<organism evidence="5 6">
    <name type="scientific">Serratia odorifera DSM 4582</name>
    <dbReference type="NCBI Taxonomy" id="667129"/>
    <lineage>
        <taxon>Bacteria</taxon>
        <taxon>Pseudomonadati</taxon>
        <taxon>Pseudomonadota</taxon>
        <taxon>Gammaproteobacteria</taxon>
        <taxon>Enterobacterales</taxon>
        <taxon>Yersiniaceae</taxon>
        <taxon>Serratia</taxon>
    </lineage>
</organism>
<evidence type="ECO:0000256" key="1">
    <source>
        <dbReference type="ARBA" id="ARBA00023015"/>
    </source>
</evidence>
<dbReference type="EMBL" id="ADBY01000056">
    <property type="protein sequence ID" value="EFE94183.1"/>
    <property type="molecule type" value="Genomic_DNA"/>
</dbReference>
<dbReference type="CDD" id="cd00093">
    <property type="entry name" value="HTH_XRE"/>
    <property type="match status" value="1"/>
</dbReference>
<proteinExistence type="predicted"/>
<evidence type="ECO:0000256" key="2">
    <source>
        <dbReference type="ARBA" id="ARBA00023125"/>
    </source>
</evidence>
<dbReference type="PROSITE" id="PS50943">
    <property type="entry name" value="HTH_CROC1"/>
    <property type="match status" value="1"/>
</dbReference>
<accession>D4E7X8</accession>
<dbReference type="SUPFAM" id="SSF47413">
    <property type="entry name" value="lambda repressor-like DNA-binding domains"/>
    <property type="match status" value="1"/>
</dbReference>
<keyword evidence="3" id="KW-0804">Transcription</keyword>
<name>D4E7X8_SEROD</name>
<keyword evidence="2 5" id="KW-0238">DNA-binding</keyword>
<dbReference type="InterPro" id="IPR050807">
    <property type="entry name" value="TransReg_Diox_bact_type"/>
</dbReference>
<keyword evidence="6" id="KW-1185">Reference proteome</keyword>
<dbReference type="InterPro" id="IPR014710">
    <property type="entry name" value="RmlC-like_jellyroll"/>
</dbReference>
<evidence type="ECO:0000256" key="3">
    <source>
        <dbReference type="ARBA" id="ARBA00023163"/>
    </source>
</evidence>
<keyword evidence="1" id="KW-0805">Transcription regulation</keyword>
<dbReference type="InterPro" id="IPR011051">
    <property type="entry name" value="RmlC_Cupin_sf"/>
</dbReference>
<protein>
    <submittedName>
        <fullName evidence="5">DNA-binding helix-turn-helix protein</fullName>
    </submittedName>
</protein>
<evidence type="ECO:0000313" key="5">
    <source>
        <dbReference type="EMBL" id="EFE94183.1"/>
    </source>
</evidence>
<dbReference type="Gene3D" id="1.10.260.40">
    <property type="entry name" value="lambda repressor-like DNA-binding domains"/>
    <property type="match status" value="1"/>
</dbReference>
<dbReference type="Pfam" id="PF01381">
    <property type="entry name" value="HTH_3"/>
    <property type="match status" value="1"/>
</dbReference>
<dbReference type="PANTHER" id="PTHR46797:SF23">
    <property type="entry name" value="HTH-TYPE TRANSCRIPTIONAL REGULATOR SUTR"/>
    <property type="match status" value="1"/>
</dbReference>
<gene>
    <name evidence="5" type="ORF">HMPREF0758_4278</name>
</gene>
<dbReference type="CDD" id="cd02209">
    <property type="entry name" value="cupin_XRE_C"/>
    <property type="match status" value="1"/>
</dbReference>
<dbReference type="SMART" id="SM00530">
    <property type="entry name" value="HTH_XRE"/>
    <property type="match status" value="1"/>
</dbReference>
<dbReference type="Proteomes" id="UP000005723">
    <property type="component" value="Unassembled WGS sequence"/>
</dbReference>
<dbReference type="AlphaFoldDB" id="D4E7X8"/>
<evidence type="ECO:0000259" key="4">
    <source>
        <dbReference type="PROSITE" id="PS50943"/>
    </source>
</evidence>
<comment type="caution">
    <text evidence="5">The sequence shown here is derived from an EMBL/GenBank/DDBJ whole genome shotgun (WGS) entry which is preliminary data.</text>
</comment>
<dbReference type="PANTHER" id="PTHR46797">
    <property type="entry name" value="HTH-TYPE TRANSCRIPTIONAL REGULATOR"/>
    <property type="match status" value="1"/>
</dbReference>
<dbReference type="GO" id="GO:0005829">
    <property type="term" value="C:cytosol"/>
    <property type="evidence" value="ECO:0007669"/>
    <property type="project" value="TreeGrafter"/>
</dbReference>
<dbReference type="Pfam" id="PF07883">
    <property type="entry name" value="Cupin_2"/>
    <property type="match status" value="1"/>
</dbReference>
<dbReference type="HOGENOM" id="CLU_085376_5_1_6"/>
<reference evidence="5 6" key="1">
    <citation type="submission" date="2010-01" db="EMBL/GenBank/DDBJ databases">
        <authorList>
            <person name="Muzny D."/>
            <person name="Qin X."/>
            <person name="Deng J."/>
            <person name="Jiang H."/>
            <person name="Liu Y."/>
            <person name="Qu J."/>
            <person name="Song X.-Z."/>
            <person name="Zhang L."/>
            <person name="Thornton R."/>
            <person name="Coyle M."/>
            <person name="Francisco L."/>
            <person name="Jackson L."/>
            <person name="Javaid M."/>
            <person name="Korchina V."/>
            <person name="Kovar C."/>
            <person name="Mata R."/>
            <person name="Mathew T."/>
            <person name="Ngo R."/>
            <person name="Nguyen L."/>
            <person name="Nguyen N."/>
            <person name="Okwuonu G."/>
            <person name="Ongeri F."/>
            <person name="Pham C."/>
            <person name="Simmons D."/>
            <person name="Wilczek-Boney K."/>
            <person name="Hale W."/>
            <person name="Jakkamsetti A."/>
            <person name="Pham P."/>
            <person name="Ruth R."/>
            <person name="San Lucas F."/>
            <person name="Warren J."/>
            <person name="Zhang J."/>
            <person name="Zhao Z."/>
            <person name="Zhou C."/>
            <person name="Zhu D."/>
            <person name="Lee S."/>
            <person name="Bess C."/>
            <person name="Blankenburg K."/>
            <person name="Forbes L."/>
            <person name="Fu Q."/>
            <person name="Gubbala S."/>
            <person name="Hirani K."/>
            <person name="Jayaseelan J.C."/>
            <person name="Lara F."/>
            <person name="Munidasa M."/>
            <person name="Palculict T."/>
            <person name="Patil S."/>
            <person name="Pu L.-L."/>
            <person name="Saada N."/>
            <person name="Tang L."/>
            <person name="Weissenberger G."/>
            <person name="Zhu Y."/>
            <person name="Hemphill L."/>
            <person name="Shang Y."/>
            <person name="Youmans B."/>
            <person name="Ayvaz T."/>
            <person name="Ross M."/>
            <person name="Santibanez J."/>
            <person name="Aqrawi P."/>
            <person name="Gross S."/>
            <person name="Joshi V."/>
            <person name="Fowler G."/>
            <person name="Nazareth L."/>
            <person name="Reid J."/>
            <person name="Worley K."/>
            <person name="Petrosino J."/>
            <person name="Highlander S."/>
            <person name="Gibbs R."/>
        </authorList>
    </citation>
    <scope>NUCLEOTIDE SEQUENCE [LARGE SCALE GENOMIC DNA]</scope>
    <source>
        <strain evidence="5 6">DSM 4582</strain>
    </source>
</reference>
<dbReference type="Gene3D" id="2.60.120.10">
    <property type="entry name" value="Jelly Rolls"/>
    <property type="match status" value="1"/>
</dbReference>
<dbReference type="GO" id="GO:0003677">
    <property type="term" value="F:DNA binding"/>
    <property type="evidence" value="ECO:0007669"/>
    <property type="project" value="UniProtKB-KW"/>
</dbReference>
<evidence type="ECO:0000313" key="6">
    <source>
        <dbReference type="Proteomes" id="UP000005723"/>
    </source>
</evidence>
<dbReference type="InterPro" id="IPR001387">
    <property type="entry name" value="Cro/C1-type_HTH"/>
</dbReference>
<dbReference type="InterPro" id="IPR010982">
    <property type="entry name" value="Lambda_DNA-bd_dom_sf"/>
</dbReference>
<dbReference type="GO" id="GO:0003700">
    <property type="term" value="F:DNA-binding transcription factor activity"/>
    <property type="evidence" value="ECO:0007669"/>
    <property type="project" value="TreeGrafter"/>
</dbReference>
<dbReference type="InterPro" id="IPR013096">
    <property type="entry name" value="Cupin_2"/>
</dbReference>